<dbReference type="OrthoDB" id="2985014at2759"/>
<protein>
    <recommendedName>
        <fullName evidence="11">Putative inorganic phosphate cotransporter</fullName>
    </recommendedName>
</protein>
<dbReference type="GO" id="GO:0015293">
    <property type="term" value="F:symporter activity"/>
    <property type="evidence" value="ECO:0007669"/>
    <property type="project" value="UniProtKB-KW"/>
</dbReference>
<keyword evidence="7" id="KW-0915">Sodium</keyword>
<feature type="transmembrane region" description="Helical" evidence="12">
    <location>
        <begin position="426"/>
        <end position="449"/>
    </location>
</feature>
<evidence type="ECO:0000256" key="6">
    <source>
        <dbReference type="ARBA" id="ARBA00022989"/>
    </source>
</evidence>
<dbReference type="Proteomes" id="UP000625711">
    <property type="component" value="Unassembled WGS sequence"/>
</dbReference>
<feature type="transmembrane region" description="Helical" evidence="12">
    <location>
        <begin position="162"/>
        <end position="179"/>
    </location>
</feature>
<feature type="transmembrane region" description="Helical" evidence="12">
    <location>
        <begin position="65"/>
        <end position="89"/>
    </location>
</feature>
<evidence type="ECO:0000256" key="5">
    <source>
        <dbReference type="ARBA" id="ARBA00022847"/>
    </source>
</evidence>
<keyword evidence="15" id="KW-1185">Reference proteome</keyword>
<feature type="transmembrane region" description="Helical" evidence="12">
    <location>
        <begin position="231"/>
        <end position="249"/>
    </location>
</feature>
<dbReference type="GO" id="GO:0016020">
    <property type="term" value="C:membrane"/>
    <property type="evidence" value="ECO:0007669"/>
    <property type="project" value="UniProtKB-SubCell"/>
</dbReference>
<evidence type="ECO:0000256" key="9">
    <source>
        <dbReference type="ARBA" id="ARBA00023201"/>
    </source>
</evidence>
<feature type="transmembrane region" description="Helical" evidence="12">
    <location>
        <begin position="367"/>
        <end position="386"/>
    </location>
</feature>
<dbReference type="GO" id="GO:0006820">
    <property type="term" value="P:monoatomic anion transport"/>
    <property type="evidence" value="ECO:0007669"/>
    <property type="project" value="TreeGrafter"/>
</dbReference>
<dbReference type="AlphaFoldDB" id="A0A834MC69"/>
<comment type="function">
    <text evidence="10">May be an inorganic phosphate cotransporter.</text>
</comment>
<keyword evidence="5" id="KW-0769">Symport</keyword>
<feature type="transmembrane region" description="Helical" evidence="12">
    <location>
        <begin position="136"/>
        <end position="156"/>
    </location>
</feature>
<dbReference type="FunFam" id="1.20.1250.20:FF:000003">
    <property type="entry name" value="Solute carrier family 17 member 3"/>
    <property type="match status" value="1"/>
</dbReference>
<keyword evidence="9" id="KW-0739">Sodium transport</keyword>
<dbReference type="InterPro" id="IPR036259">
    <property type="entry name" value="MFS_trans_sf"/>
</dbReference>
<keyword evidence="9" id="KW-0406">Ion transport</keyword>
<keyword evidence="6 12" id="KW-1133">Transmembrane helix</keyword>
<evidence type="ECO:0000256" key="1">
    <source>
        <dbReference type="ARBA" id="ARBA00004141"/>
    </source>
</evidence>
<dbReference type="InterPro" id="IPR020846">
    <property type="entry name" value="MFS_dom"/>
</dbReference>
<accession>A0A834MC69</accession>
<evidence type="ECO:0000256" key="2">
    <source>
        <dbReference type="ARBA" id="ARBA00008586"/>
    </source>
</evidence>
<feature type="transmembrane region" description="Helical" evidence="12">
    <location>
        <begin position="200"/>
        <end position="225"/>
    </location>
</feature>
<dbReference type="PANTHER" id="PTHR11662:SF280">
    <property type="entry name" value="FI21844P1-RELATED"/>
    <property type="match status" value="1"/>
</dbReference>
<comment type="similarity">
    <text evidence="2">Belongs to the major facilitator superfamily. Sodium/anion cotransporter family.</text>
</comment>
<evidence type="ECO:0000256" key="8">
    <source>
        <dbReference type="ARBA" id="ARBA00023136"/>
    </source>
</evidence>
<dbReference type="FunFam" id="1.20.1250.20:FF:000144">
    <property type="entry name" value="Picot, isoform B"/>
    <property type="match status" value="1"/>
</dbReference>
<feature type="transmembrane region" description="Helical" evidence="12">
    <location>
        <begin position="392"/>
        <end position="414"/>
    </location>
</feature>
<evidence type="ECO:0000313" key="14">
    <source>
        <dbReference type="EMBL" id="KAF7279311.1"/>
    </source>
</evidence>
<keyword evidence="8 12" id="KW-0472">Membrane</keyword>
<dbReference type="Pfam" id="PF07690">
    <property type="entry name" value="MFS_1"/>
    <property type="match status" value="2"/>
</dbReference>
<proteinExistence type="inferred from homology"/>
<feature type="transmembrane region" description="Helical" evidence="12">
    <location>
        <begin position="293"/>
        <end position="314"/>
    </location>
</feature>
<sequence>MSTIKKVSIIGHIGKDRDEEFSYDADRVGDGDFNKIKDPKQRQTEIMGYDVDNKGPKFGTRHVQILLMFFCMTIGFTMRTNLSVAIVAMTNQTSSNPDIPVYDWTNTSVILSSFFWGYVTLQVLAGYVGKTYGPKYFLFGAFLINSIIFMVIPTAAEKSGSTGVIICRIFQGAAQGFMFPSAHTVLGRWAPAEERSTMGIIVYSGVSCGSILSSIITGFLSSTWWGWPSSFYLFGGLGIAWSVAFLIFGQNSPATHPRITKEERVYIQASLGQLEDTTVIPTPWKSIITCIHLWAIVIANTGAAWGYSMMMTQIPTYLSKVMNFNVKTNGLVTAIPYIVAAIFGFIFAPIADFLIKNQYLSRKAARKLFTLFGFIGQATFLLLLAYVAKTQFLSVLFLAIGNAAYSATLVGYSVNHVDLSPRFSGIMQGISNASSQFLAIFSPLLVQFVVTDQTSVSQWRIIFITSAVMYVISCVFYTLFGSATRQSWDGPKTASEDKLAKVKKQSVVSISGEMI</sequence>
<evidence type="ECO:0000313" key="15">
    <source>
        <dbReference type="Proteomes" id="UP000625711"/>
    </source>
</evidence>
<feature type="transmembrane region" description="Helical" evidence="12">
    <location>
        <begin position="109"/>
        <end position="129"/>
    </location>
</feature>
<dbReference type="EMBL" id="JAACXV010000369">
    <property type="protein sequence ID" value="KAF7279311.1"/>
    <property type="molecule type" value="Genomic_DNA"/>
</dbReference>
<dbReference type="PROSITE" id="PS50850">
    <property type="entry name" value="MFS"/>
    <property type="match status" value="1"/>
</dbReference>
<keyword evidence="4 12" id="KW-0812">Transmembrane</keyword>
<evidence type="ECO:0000259" key="13">
    <source>
        <dbReference type="PROSITE" id="PS50850"/>
    </source>
</evidence>
<comment type="caution">
    <text evidence="14">The sequence shown here is derived from an EMBL/GenBank/DDBJ whole genome shotgun (WGS) entry which is preliminary data.</text>
</comment>
<dbReference type="InterPro" id="IPR050382">
    <property type="entry name" value="MFS_Na/Anion_cotransporter"/>
</dbReference>
<evidence type="ECO:0000256" key="3">
    <source>
        <dbReference type="ARBA" id="ARBA00022448"/>
    </source>
</evidence>
<evidence type="ECO:0000256" key="12">
    <source>
        <dbReference type="SAM" id="Phobius"/>
    </source>
</evidence>
<organism evidence="14 15">
    <name type="scientific">Rhynchophorus ferrugineus</name>
    <name type="common">Red palm weevil</name>
    <name type="synonym">Curculio ferrugineus</name>
    <dbReference type="NCBI Taxonomy" id="354439"/>
    <lineage>
        <taxon>Eukaryota</taxon>
        <taxon>Metazoa</taxon>
        <taxon>Ecdysozoa</taxon>
        <taxon>Arthropoda</taxon>
        <taxon>Hexapoda</taxon>
        <taxon>Insecta</taxon>
        <taxon>Pterygota</taxon>
        <taxon>Neoptera</taxon>
        <taxon>Endopterygota</taxon>
        <taxon>Coleoptera</taxon>
        <taxon>Polyphaga</taxon>
        <taxon>Cucujiformia</taxon>
        <taxon>Curculionidae</taxon>
        <taxon>Dryophthorinae</taxon>
        <taxon>Rhynchophorus</taxon>
    </lineage>
</organism>
<reference evidence="14" key="1">
    <citation type="submission" date="2020-08" db="EMBL/GenBank/DDBJ databases">
        <title>Genome sequencing and assembly of the red palm weevil Rhynchophorus ferrugineus.</title>
        <authorList>
            <person name="Dias G.B."/>
            <person name="Bergman C.M."/>
            <person name="Manee M."/>
        </authorList>
    </citation>
    <scope>NUCLEOTIDE SEQUENCE</scope>
    <source>
        <strain evidence="14">AA-2017</strain>
        <tissue evidence="14">Whole larva</tissue>
    </source>
</reference>
<dbReference type="CDD" id="cd17318">
    <property type="entry name" value="MFS_SLC17"/>
    <property type="match status" value="1"/>
</dbReference>
<dbReference type="SUPFAM" id="SSF103473">
    <property type="entry name" value="MFS general substrate transporter"/>
    <property type="match status" value="1"/>
</dbReference>
<dbReference type="PANTHER" id="PTHR11662">
    <property type="entry name" value="SOLUTE CARRIER FAMILY 17"/>
    <property type="match status" value="1"/>
</dbReference>
<gene>
    <name evidence="14" type="ORF">GWI33_007403</name>
</gene>
<name>A0A834MC69_RHYFE</name>
<evidence type="ECO:0000256" key="10">
    <source>
        <dbReference type="ARBA" id="ARBA00054632"/>
    </source>
</evidence>
<comment type="subcellular location">
    <subcellularLocation>
        <location evidence="1">Membrane</location>
        <topology evidence="1">Multi-pass membrane protein</topology>
    </subcellularLocation>
</comment>
<evidence type="ECO:0000256" key="4">
    <source>
        <dbReference type="ARBA" id="ARBA00022692"/>
    </source>
</evidence>
<dbReference type="Gene3D" id="1.20.1250.20">
    <property type="entry name" value="MFS general substrate transporter like domains"/>
    <property type="match status" value="2"/>
</dbReference>
<keyword evidence="3" id="KW-0813">Transport</keyword>
<feature type="transmembrane region" description="Helical" evidence="12">
    <location>
        <begin position="461"/>
        <end position="480"/>
    </location>
</feature>
<dbReference type="InterPro" id="IPR011701">
    <property type="entry name" value="MFS"/>
</dbReference>
<dbReference type="GO" id="GO:0006814">
    <property type="term" value="P:sodium ion transport"/>
    <property type="evidence" value="ECO:0007669"/>
    <property type="project" value="UniProtKB-KW"/>
</dbReference>
<evidence type="ECO:0000256" key="7">
    <source>
        <dbReference type="ARBA" id="ARBA00023053"/>
    </source>
</evidence>
<feature type="transmembrane region" description="Helical" evidence="12">
    <location>
        <begin position="334"/>
        <end position="355"/>
    </location>
</feature>
<feature type="domain" description="Major facilitator superfamily (MFS) profile" evidence="13">
    <location>
        <begin position="63"/>
        <end position="485"/>
    </location>
</feature>
<evidence type="ECO:0000256" key="11">
    <source>
        <dbReference type="ARBA" id="ARBA00068450"/>
    </source>
</evidence>